<accession>A0A016SK63</accession>
<keyword evidence="2" id="KW-1185">Reference proteome</keyword>
<gene>
    <name evidence="1" type="primary">Acey_s0214.g2322</name>
    <name evidence="1" type="ORF">Y032_0214g2322</name>
</gene>
<evidence type="ECO:0000313" key="1">
    <source>
        <dbReference type="EMBL" id="EYB90762.1"/>
    </source>
</evidence>
<organism evidence="1 2">
    <name type="scientific">Ancylostoma ceylanicum</name>
    <dbReference type="NCBI Taxonomy" id="53326"/>
    <lineage>
        <taxon>Eukaryota</taxon>
        <taxon>Metazoa</taxon>
        <taxon>Ecdysozoa</taxon>
        <taxon>Nematoda</taxon>
        <taxon>Chromadorea</taxon>
        <taxon>Rhabditida</taxon>
        <taxon>Rhabditina</taxon>
        <taxon>Rhabditomorpha</taxon>
        <taxon>Strongyloidea</taxon>
        <taxon>Ancylostomatidae</taxon>
        <taxon>Ancylostomatinae</taxon>
        <taxon>Ancylostoma</taxon>
    </lineage>
</organism>
<dbReference type="OrthoDB" id="5866965at2759"/>
<name>A0A016SK63_9BILA</name>
<comment type="caution">
    <text evidence="1">The sequence shown here is derived from an EMBL/GenBank/DDBJ whole genome shotgun (WGS) entry which is preliminary data.</text>
</comment>
<dbReference type="AlphaFoldDB" id="A0A016SK63"/>
<protein>
    <submittedName>
        <fullName evidence="1">Uncharacterized protein</fullName>
    </submittedName>
</protein>
<sequence>MYELCLSALDEHSYSTDGIPPMFPMNLKPVRDTPDDDNTNIHRGRLIVHKIDNQVAAIYVCRNGVLPSHEELDAGARVFCHGGRAIAAQHNYNIDALSYPYPAILFTWRAKLCS</sequence>
<reference evidence="2" key="1">
    <citation type="journal article" date="2015" name="Nat. Genet.">
        <title>The genome and transcriptome of the zoonotic hookworm Ancylostoma ceylanicum identify infection-specific gene families.</title>
        <authorList>
            <person name="Schwarz E.M."/>
            <person name="Hu Y."/>
            <person name="Antoshechkin I."/>
            <person name="Miller M.M."/>
            <person name="Sternberg P.W."/>
            <person name="Aroian R.V."/>
        </authorList>
    </citation>
    <scope>NUCLEOTIDE SEQUENCE</scope>
    <source>
        <strain evidence="2">HY135</strain>
    </source>
</reference>
<evidence type="ECO:0000313" key="2">
    <source>
        <dbReference type="Proteomes" id="UP000024635"/>
    </source>
</evidence>
<dbReference type="Proteomes" id="UP000024635">
    <property type="component" value="Unassembled WGS sequence"/>
</dbReference>
<proteinExistence type="predicted"/>
<dbReference type="EMBL" id="JARK01001550">
    <property type="protein sequence ID" value="EYB90762.1"/>
    <property type="molecule type" value="Genomic_DNA"/>
</dbReference>